<dbReference type="HOGENOM" id="CLU_1197628_0_0_2"/>
<evidence type="ECO:0000313" key="1">
    <source>
        <dbReference type="EMBL" id="ERG96177.1"/>
    </source>
</evidence>
<dbReference type="InterPro" id="IPR052541">
    <property type="entry name" value="SQRD"/>
</dbReference>
<dbReference type="Proteomes" id="UP000030710">
    <property type="component" value="Unassembled WGS sequence"/>
</dbReference>
<dbReference type="Gene3D" id="3.50.50.60">
    <property type="entry name" value="FAD/NAD(P)-binding domain"/>
    <property type="match status" value="2"/>
</dbReference>
<gene>
    <name evidence="1" type="ORF">J07HQW2_02648</name>
</gene>
<reference evidence="1 2" key="1">
    <citation type="journal article" date="2013" name="PLoS ONE">
        <title>Assembly-driven community genomics of a hypersaline microbial ecosystem.</title>
        <authorList>
            <person name="Podell S."/>
            <person name="Ugalde J.A."/>
            <person name="Narasingarao P."/>
            <person name="Banfield J.F."/>
            <person name="Heidelberg K.B."/>
            <person name="Allen E.E."/>
        </authorList>
    </citation>
    <scope>NUCLEOTIDE SEQUENCE [LARGE SCALE GENOMIC DNA]</scope>
    <source>
        <strain evidence="2">J07HQW2</strain>
    </source>
</reference>
<dbReference type="SUPFAM" id="SSF51905">
    <property type="entry name" value="FAD/NAD(P)-binding domain"/>
    <property type="match status" value="1"/>
</dbReference>
<dbReference type="STRING" id="1238425.J07HQW2_02648"/>
<sequence>MSLRDELSTFESGRLVLSVVGMPHVCPAVPIEFTTMTDARFRELDNGEDVEIIYTYPIPQLHSVDAVDEWIGPWFADRNITTHIDFNFASVNADAKVIHTEDGKRLSYDLLVGVPEFKPSPLIAESGLGETWMEVDKHTFESDHADDVFGAGDVTNIPTSKAGSVAHYTAGTIVDRVAALARANTPQTIFNGDSICFIQAGTDTGSHMSFQYDAEPVIRDETEFVHWAKLT</sequence>
<name>U1PQY4_9EURY</name>
<dbReference type="InterPro" id="IPR036188">
    <property type="entry name" value="FAD/NAD-bd_sf"/>
</dbReference>
<organism evidence="1 2">
    <name type="scientific">Haloquadratum walsbyi J07HQW2</name>
    <dbReference type="NCBI Taxonomy" id="1238425"/>
    <lineage>
        <taxon>Archaea</taxon>
        <taxon>Methanobacteriati</taxon>
        <taxon>Methanobacteriota</taxon>
        <taxon>Stenosarchaea group</taxon>
        <taxon>Halobacteria</taxon>
        <taxon>Halobacteriales</taxon>
        <taxon>Haloferacaceae</taxon>
        <taxon>Haloquadratum</taxon>
    </lineage>
</organism>
<dbReference type="eggNOG" id="arCOG01064">
    <property type="taxonomic scope" value="Archaea"/>
</dbReference>
<proteinExistence type="predicted"/>
<dbReference type="AlphaFoldDB" id="U1PQY4"/>
<dbReference type="PANTHER" id="PTHR43755">
    <property type="match status" value="1"/>
</dbReference>
<dbReference type="EMBL" id="KE356561">
    <property type="protein sequence ID" value="ERG96177.1"/>
    <property type="molecule type" value="Genomic_DNA"/>
</dbReference>
<evidence type="ECO:0000313" key="2">
    <source>
        <dbReference type="Proteomes" id="UP000030710"/>
    </source>
</evidence>
<protein>
    <recommendedName>
        <fullName evidence="3">NAD(FAD)-dependent dehydrogenase</fullName>
    </recommendedName>
</protein>
<accession>U1PQY4</accession>
<dbReference type="RefSeq" id="WP_021055645.1">
    <property type="nucleotide sequence ID" value="NZ_KE356561.1"/>
</dbReference>
<evidence type="ECO:0008006" key="3">
    <source>
        <dbReference type="Google" id="ProtNLM"/>
    </source>
</evidence>
<dbReference type="PANTHER" id="PTHR43755:SF1">
    <property type="entry name" value="FAD-DEPENDENT PYRIDINE NUCLEOTIDE-DISULPHIDE OXIDOREDUCTASE"/>
    <property type="match status" value="1"/>
</dbReference>